<sequence length="875" mass="93345">MMEHLIYNRHKGILSAMLISAAAFYGLTTASPANALTEQPIYPDPANSANSCMADAYFDTGGSGMKGTLGEALNCTANDVEITQVIPKEIILPDGSSSGNLTCTLGETFKLKADIRVRANAAERWDTTFYVPRKENVDPDVIYQDGDACSVLLPVPAGAGGFDPDFLVAQQLDGDACGDIKKSELTADEYTLEDAVFEIICEDDGLDGQADFNYCAAWDNIERDNCSEDSAYPGQVPNNKSKCKCDNFNIPVFIKPNPPTVLKSVEPASSNEPAGTFKYTLTITKAAGSAVQITSLSDIYRSSTDGSIFEQFDLTGGADNQGTLNLLDTAGNPNTCKSLSYPIILTDTTPSTSCSFYVQINDEDLPDDPAPTTANAAGQPEELYQNFIRFSATDNEGRGTVIGDDTCDPTDGDATNDDGNCSNVVTVKMINVDPAVDITKTPISGPGLRNVAGAWYIDDEGLITYEVTVTNLSTVDSAWVIQLVDDNGTPGNLADDINLLADSTGSPACNTAPDNPNSDTPLAKMTGSFTCRYTVDVTVADGSTYTNTVNVIINDNEARTANDMAVVSVTRAEPMITLVKDVAVSVDANVPTPAIDSASFMQSINVDEPGDEVVYRFTMTNANAVTKEDLTVISLTDDVLFSSVRASASSTQRSDECSFPQVIEYGTPYMCTLVADVTGNGSNDPNTDYDDTFLLNTAFVTAKRDPNDASEPETKSNEDTAQVNFDNVLPQFEANFGFHANVFVKVTNSSTFEDITLNKMSIRGVSIPDAATPGDVDVGTLFRIFDDSGTSIEGVLDSAFQQLLDGYCNVGQTIPAGETYACFVRVQLFNALGIFDTFSASGADDGIVIEVLDDDGSIRAAEVEVTVQTQDVIQP</sequence>
<organism evidence="2">
    <name type="scientific">Vibrio parahaemolyticus</name>
    <dbReference type="NCBI Taxonomy" id="670"/>
    <lineage>
        <taxon>Bacteria</taxon>
        <taxon>Pseudomonadati</taxon>
        <taxon>Pseudomonadota</taxon>
        <taxon>Gammaproteobacteria</taxon>
        <taxon>Vibrionales</taxon>
        <taxon>Vibrionaceae</taxon>
        <taxon>Vibrio</taxon>
    </lineage>
</organism>
<proteinExistence type="predicted"/>
<reference evidence="2" key="3">
    <citation type="submission" date="2019-12" db="EMBL/GenBank/DDBJ databases">
        <authorList>
            <consortium name="NCBI Pathogen Detection Project"/>
        </authorList>
    </citation>
    <scope>NUCLEOTIDE SEQUENCE</scope>
    <source>
        <strain evidence="2">1930</strain>
    </source>
</reference>
<evidence type="ECO:0000313" key="2">
    <source>
        <dbReference type="EMBL" id="HAS6676358.1"/>
    </source>
</evidence>
<evidence type="ECO:0008006" key="5">
    <source>
        <dbReference type="Google" id="ProtNLM"/>
    </source>
</evidence>
<accession>A0A7Z2MXS7</accession>
<feature type="chain" id="PRO_5042755355" description="DUF11 domain-containing protein" evidence="1">
    <location>
        <begin position="36"/>
        <end position="875"/>
    </location>
</feature>
<dbReference type="AlphaFoldDB" id="A0A7Z2MXS7"/>
<reference evidence="3 4" key="2">
    <citation type="submission" date="2018-12" db="EMBL/GenBank/DDBJ databases">
        <title>Genomic insights into the evolutionary origins and pathogenicity of five Vibrio parahaemolyticus strains isolated from the shrimp with acute hepatopancreatic necrosis disease (AHPND).</title>
        <authorList>
            <person name="Yang Q."/>
            <person name="Dong X."/>
            <person name="Xie G."/>
            <person name="Fu S."/>
            <person name="Zou P."/>
            <person name="Sun J."/>
            <person name="Wang Y."/>
            <person name="Huang J."/>
        </authorList>
    </citation>
    <scope>NUCLEOTIDE SEQUENCE [LARGE SCALE GENOMIC DNA]</scope>
    <source>
        <strain evidence="3 4">20160303005-1</strain>
    </source>
</reference>
<dbReference type="EMBL" id="DACQKT010000002">
    <property type="protein sequence ID" value="HAS6676358.1"/>
    <property type="molecule type" value="Genomic_DNA"/>
</dbReference>
<protein>
    <recommendedName>
        <fullName evidence="5">DUF11 domain-containing protein</fullName>
    </recommendedName>
</protein>
<dbReference type="EMBL" id="CP034299">
    <property type="protein sequence ID" value="QHH12387.1"/>
    <property type="molecule type" value="Genomic_DNA"/>
</dbReference>
<evidence type="ECO:0000256" key="1">
    <source>
        <dbReference type="SAM" id="SignalP"/>
    </source>
</evidence>
<dbReference type="Proteomes" id="UP000856022">
    <property type="component" value="Unassembled WGS sequence"/>
</dbReference>
<evidence type="ECO:0000313" key="3">
    <source>
        <dbReference type="EMBL" id="QHH12387.1"/>
    </source>
</evidence>
<dbReference type="RefSeq" id="WP_114868227.1">
    <property type="nucleotide sequence ID" value="NZ_CP034299.1"/>
</dbReference>
<name>A0A7Z2MXS7_VIBPH</name>
<dbReference type="Proteomes" id="UP000464718">
    <property type="component" value="Chromosome ii"/>
</dbReference>
<keyword evidence="1" id="KW-0732">Signal</keyword>
<evidence type="ECO:0000313" key="4">
    <source>
        <dbReference type="Proteomes" id="UP000464718"/>
    </source>
</evidence>
<feature type="signal peptide" evidence="1">
    <location>
        <begin position="1"/>
        <end position="35"/>
    </location>
</feature>
<reference evidence="2" key="1">
    <citation type="journal article" date="2018" name="Genome Biol.">
        <title>SKESA: strategic k-mer extension for scrupulous assemblies.</title>
        <authorList>
            <person name="Souvorov A."/>
            <person name="Agarwala R."/>
            <person name="Lipman D.J."/>
        </authorList>
    </citation>
    <scope>NUCLEOTIDE SEQUENCE</scope>
    <source>
        <strain evidence="2">1930</strain>
    </source>
</reference>
<gene>
    <name evidence="3" type="ORF">EHC69_24255</name>
    <name evidence="2" type="ORF">I7278_06000</name>
</gene>